<sequence>MPCNYQTESGCSRTAMEIGKSLQSKDPEEKRVREIDAHQGVDGLRARRELAKGDRELVGSAPGVRRKIIERLAGSSPEDAGKFAGSLEDRLTCRTIITIVIVS</sequence>
<organism evidence="1 2">
    <name type="scientific">Ensete ventricosum</name>
    <name type="common">Abyssinian banana</name>
    <name type="synonym">Musa ensete</name>
    <dbReference type="NCBI Taxonomy" id="4639"/>
    <lineage>
        <taxon>Eukaryota</taxon>
        <taxon>Viridiplantae</taxon>
        <taxon>Streptophyta</taxon>
        <taxon>Embryophyta</taxon>
        <taxon>Tracheophyta</taxon>
        <taxon>Spermatophyta</taxon>
        <taxon>Magnoliopsida</taxon>
        <taxon>Liliopsida</taxon>
        <taxon>Zingiberales</taxon>
        <taxon>Musaceae</taxon>
        <taxon>Ensete</taxon>
    </lineage>
</organism>
<accession>A0A426ZDH2</accession>
<proteinExistence type="predicted"/>
<protein>
    <submittedName>
        <fullName evidence="1">Uncharacterized protein</fullName>
    </submittedName>
</protein>
<dbReference type="AlphaFoldDB" id="A0A426ZDH2"/>
<name>A0A426ZDH2_ENSVE</name>
<comment type="caution">
    <text evidence="1">The sequence shown here is derived from an EMBL/GenBank/DDBJ whole genome shotgun (WGS) entry which is preliminary data.</text>
</comment>
<evidence type="ECO:0000313" key="2">
    <source>
        <dbReference type="Proteomes" id="UP000287651"/>
    </source>
</evidence>
<dbReference type="Proteomes" id="UP000287651">
    <property type="component" value="Unassembled WGS sequence"/>
</dbReference>
<reference evidence="1 2" key="1">
    <citation type="journal article" date="2014" name="Agronomy (Basel)">
        <title>A Draft Genome Sequence for Ensete ventricosum, the Drought-Tolerant Tree Against Hunger.</title>
        <authorList>
            <person name="Harrison J."/>
            <person name="Moore K.A."/>
            <person name="Paszkiewicz K."/>
            <person name="Jones T."/>
            <person name="Grant M."/>
            <person name="Ambacheew D."/>
            <person name="Muzemil S."/>
            <person name="Studholme D.J."/>
        </authorList>
    </citation>
    <scope>NUCLEOTIDE SEQUENCE [LARGE SCALE GENOMIC DNA]</scope>
</reference>
<gene>
    <name evidence="1" type="ORF">B296_00014348</name>
</gene>
<evidence type="ECO:0000313" key="1">
    <source>
        <dbReference type="EMBL" id="RRT62055.1"/>
    </source>
</evidence>
<dbReference type="EMBL" id="AMZH03007138">
    <property type="protein sequence ID" value="RRT62055.1"/>
    <property type="molecule type" value="Genomic_DNA"/>
</dbReference>